<feature type="domain" description="HTH gntR-type" evidence="4">
    <location>
        <begin position="18"/>
        <end position="85"/>
    </location>
</feature>
<dbReference type="InterPro" id="IPR008920">
    <property type="entry name" value="TF_FadR/GntR_C"/>
</dbReference>
<dbReference type="PANTHER" id="PTHR43537:SF24">
    <property type="entry name" value="GLUCONATE OPERON TRANSCRIPTIONAL REPRESSOR"/>
    <property type="match status" value="1"/>
</dbReference>
<evidence type="ECO:0000259" key="4">
    <source>
        <dbReference type="PROSITE" id="PS50949"/>
    </source>
</evidence>
<dbReference type="EMBL" id="JBHUEE010000005">
    <property type="protein sequence ID" value="MFD1718426.1"/>
    <property type="molecule type" value="Genomic_DNA"/>
</dbReference>
<dbReference type="Gene3D" id="1.20.120.530">
    <property type="entry name" value="GntR ligand-binding domain-like"/>
    <property type="match status" value="1"/>
</dbReference>
<evidence type="ECO:0000256" key="2">
    <source>
        <dbReference type="ARBA" id="ARBA00023125"/>
    </source>
</evidence>
<dbReference type="Pfam" id="PF07729">
    <property type="entry name" value="FCD"/>
    <property type="match status" value="1"/>
</dbReference>
<sequence length="228" mass="24756">MTPPAAGRARRRAKAGPTPIADEVYDELLSRVLSARLGPGARVTIDALGRELEVSQTPIREALHRLEQDGLVVRHHLAGYRVVPRMTREQFENLVELRLLLEPVAAGHAAERPRAEDAAGLAALAERMGGVGHALDMRAYADFSLRDAEFHDAVARAGGNHLVQESLARLHTHIHLFRLANDELITTRAVGEHAAIVEAVRAGDPAAAAAAMHRHIEASADRFRAAFD</sequence>
<evidence type="ECO:0000313" key="6">
    <source>
        <dbReference type="Proteomes" id="UP001597277"/>
    </source>
</evidence>
<dbReference type="RefSeq" id="WP_388006689.1">
    <property type="nucleotide sequence ID" value="NZ_JBHUEE010000005.1"/>
</dbReference>
<dbReference type="SUPFAM" id="SSF46785">
    <property type="entry name" value="Winged helix' DNA-binding domain"/>
    <property type="match status" value="1"/>
</dbReference>
<evidence type="ECO:0000256" key="3">
    <source>
        <dbReference type="ARBA" id="ARBA00023163"/>
    </source>
</evidence>
<dbReference type="PANTHER" id="PTHR43537">
    <property type="entry name" value="TRANSCRIPTIONAL REGULATOR, GNTR FAMILY"/>
    <property type="match status" value="1"/>
</dbReference>
<dbReference type="Proteomes" id="UP001597277">
    <property type="component" value="Unassembled WGS sequence"/>
</dbReference>
<evidence type="ECO:0000256" key="1">
    <source>
        <dbReference type="ARBA" id="ARBA00023015"/>
    </source>
</evidence>
<evidence type="ECO:0000313" key="5">
    <source>
        <dbReference type="EMBL" id="MFD1718426.1"/>
    </source>
</evidence>
<dbReference type="InterPro" id="IPR000524">
    <property type="entry name" value="Tscrpt_reg_HTH_GntR"/>
</dbReference>
<dbReference type="PROSITE" id="PS50949">
    <property type="entry name" value="HTH_GNTR"/>
    <property type="match status" value="1"/>
</dbReference>
<dbReference type="InterPro" id="IPR011711">
    <property type="entry name" value="GntR_C"/>
</dbReference>
<proteinExistence type="predicted"/>
<dbReference type="SMART" id="SM00345">
    <property type="entry name" value="HTH_GNTR"/>
    <property type="match status" value="1"/>
</dbReference>
<dbReference type="CDD" id="cd07377">
    <property type="entry name" value="WHTH_GntR"/>
    <property type="match status" value="1"/>
</dbReference>
<dbReference type="Pfam" id="PF00392">
    <property type="entry name" value="GntR"/>
    <property type="match status" value="1"/>
</dbReference>
<dbReference type="Gene3D" id="1.10.10.10">
    <property type="entry name" value="Winged helix-like DNA-binding domain superfamily/Winged helix DNA-binding domain"/>
    <property type="match status" value="1"/>
</dbReference>
<keyword evidence="6" id="KW-1185">Reference proteome</keyword>
<keyword evidence="1" id="KW-0805">Transcription regulation</keyword>
<keyword evidence="3" id="KW-0804">Transcription</keyword>
<dbReference type="InterPro" id="IPR036390">
    <property type="entry name" value="WH_DNA-bd_sf"/>
</dbReference>
<keyword evidence="2" id="KW-0238">DNA-binding</keyword>
<organism evidence="5 6">
    <name type="scientific">Georgenia deserti</name>
    <dbReference type="NCBI Taxonomy" id="2093781"/>
    <lineage>
        <taxon>Bacteria</taxon>
        <taxon>Bacillati</taxon>
        <taxon>Actinomycetota</taxon>
        <taxon>Actinomycetes</taxon>
        <taxon>Micrococcales</taxon>
        <taxon>Bogoriellaceae</taxon>
        <taxon>Georgenia</taxon>
    </lineage>
</organism>
<accession>A0ABW4L4Q3</accession>
<dbReference type="SMART" id="SM00895">
    <property type="entry name" value="FCD"/>
    <property type="match status" value="1"/>
</dbReference>
<dbReference type="InterPro" id="IPR036388">
    <property type="entry name" value="WH-like_DNA-bd_sf"/>
</dbReference>
<name>A0ABW4L4Q3_9MICO</name>
<comment type="caution">
    <text evidence="5">The sequence shown here is derived from an EMBL/GenBank/DDBJ whole genome shotgun (WGS) entry which is preliminary data.</text>
</comment>
<reference evidence="6" key="1">
    <citation type="journal article" date="2019" name="Int. J. Syst. Evol. Microbiol.">
        <title>The Global Catalogue of Microorganisms (GCM) 10K type strain sequencing project: providing services to taxonomists for standard genome sequencing and annotation.</title>
        <authorList>
            <consortium name="The Broad Institute Genomics Platform"/>
            <consortium name="The Broad Institute Genome Sequencing Center for Infectious Disease"/>
            <person name="Wu L."/>
            <person name="Ma J."/>
        </authorList>
    </citation>
    <scope>NUCLEOTIDE SEQUENCE [LARGE SCALE GENOMIC DNA]</scope>
    <source>
        <strain evidence="6">JCM 17130</strain>
    </source>
</reference>
<dbReference type="SUPFAM" id="SSF48008">
    <property type="entry name" value="GntR ligand-binding domain-like"/>
    <property type="match status" value="1"/>
</dbReference>
<gene>
    <name evidence="5" type="ORF">ACFSE6_11305</name>
</gene>
<protein>
    <submittedName>
        <fullName evidence="5">GntR family transcriptional regulator</fullName>
    </submittedName>
</protein>